<proteinExistence type="predicted"/>
<dbReference type="AlphaFoldDB" id="A0A2R4T4J4"/>
<dbReference type="EMBL" id="CP026304">
    <property type="protein sequence ID" value="AVZ74011.1"/>
    <property type="molecule type" value="Genomic_DNA"/>
</dbReference>
<dbReference type="KEGG" id="slk:SLUN_19440"/>
<evidence type="ECO:0000256" key="2">
    <source>
        <dbReference type="SAM" id="SignalP"/>
    </source>
</evidence>
<keyword evidence="1" id="KW-0812">Transmembrane</keyword>
<sequence length="197" mass="19152">MLRIVRTIALSGAAAAAVLGTAATATAATPQTTTTAIETAVDRAAGTPVALPSGKTLHVRGLDSLAYRADSSHRTAVVQLAAGPAGTAPGGMAGIDGSLRQQPAQSGVGNGLQQPGYNPQQIQTQAGGGAALGTGAVLALVLGIVLFFGIKGGKVSKGWAFTSMAMGVVVAGTFIGPLVTQLGGSGVTAFGNLFGGL</sequence>
<evidence type="ECO:0000313" key="4">
    <source>
        <dbReference type="Proteomes" id="UP000244201"/>
    </source>
</evidence>
<feature type="transmembrane region" description="Helical" evidence="1">
    <location>
        <begin position="160"/>
        <end position="179"/>
    </location>
</feature>
<dbReference type="RefSeq" id="WP_108150075.1">
    <property type="nucleotide sequence ID" value="NZ_CP026304.1"/>
</dbReference>
<keyword evidence="1" id="KW-1133">Transmembrane helix</keyword>
<evidence type="ECO:0000313" key="3">
    <source>
        <dbReference type="EMBL" id="AVZ74011.1"/>
    </source>
</evidence>
<accession>A0A2R4T4J4</accession>
<keyword evidence="2" id="KW-0732">Signal</keyword>
<evidence type="ECO:0000256" key="1">
    <source>
        <dbReference type="SAM" id="Phobius"/>
    </source>
</evidence>
<evidence type="ECO:0008006" key="5">
    <source>
        <dbReference type="Google" id="ProtNLM"/>
    </source>
</evidence>
<protein>
    <recommendedName>
        <fullName evidence="5">Integral membrane protein</fullName>
    </recommendedName>
</protein>
<feature type="signal peptide" evidence="2">
    <location>
        <begin position="1"/>
        <end position="27"/>
    </location>
</feature>
<dbReference type="Proteomes" id="UP000244201">
    <property type="component" value="Chromosome"/>
</dbReference>
<name>A0A2R4T4J4_9ACTN</name>
<dbReference type="OrthoDB" id="4310622at2"/>
<gene>
    <name evidence="3" type="ORF">SLUN_19440</name>
</gene>
<organism evidence="3 4">
    <name type="scientific">Streptomyces lunaelactis</name>
    <dbReference type="NCBI Taxonomy" id="1535768"/>
    <lineage>
        <taxon>Bacteria</taxon>
        <taxon>Bacillati</taxon>
        <taxon>Actinomycetota</taxon>
        <taxon>Actinomycetes</taxon>
        <taxon>Kitasatosporales</taxon>
        <taxon>Streptomycetaceae</taxon>
        <taxon>Streptomyces</taxon>
    </lineage>
</organism>
<feature type="transmembrane region" description="Helical" evidence="1">
    <location>
        <begin position="128"/>
        <end position="148"/>
    </location>
</feature>
<dbReference type="GeneID" id="55657429"/>
<reference evidence="3 4" key="1">
    <citation type="submission" date="2018-01" db="EMBL/GenBank/DDBJ databases">
        <title>Complete genome sequence of Streptomyces lunaelactis MM109T, a Ferroverdin A producer isolated from cave moonmilk deposits.</title>
        <authorList>
            <person name="Naome A."/>
            <person name="Martinet L."/>
            <person name="Maciejewska M."/>
            <person name="Anderssen S."/>
            <person name="Adam D."/>
            <person name="Tenconi E."/>
            <person name="Deflandre B."/>
            <person name="Arguelles-Arias A."/>
            <person name="Calusinska M."/>
            <person name="Copieters W."/>
            <person name="Karim L."/>
            <person name="Hanikenne M."/>
            <person name="Baurain D."/>
            <person name="van Wezel G."/>
            <person name="Smargiasso N."/>
            <person name="de Pauw E."/>
            <person name="Delfosse P."/>
            <person name="Rigali S."/>
        </authorList>
    </citation>
    <scope>NUCLEOTIDE SEQUENCE [LARGE SCALE GENOMIC DNA]</scope>
    <source>
        <strain evidence="3 4">MM109</strain>
    </source>
</reference>
<keyword evidence="4" id="KW-1185">Reference proteome</keyword>
<feature type="chain" id="PRO_5015362031" description="Integral membrane protein" evidence="2">
    <location>
        <begin position="28"/>
        <end position="197"/>
    </location>
</feature>
<keyword evidence="1" id="KW-0472">Membrane</keyword>